<organism evidence="3 4">
    <name type="scientific">Flavobacterium fryxellicola</name>
    <dbReference type="NCBI Taxonomy" id="249352"/>
    <lineage>
        <taxon>Bacteria</taxon>
        <taxon>Pseudomonadati</taxon>
        <taxon>Bacteroidota</taxon>
        <taxon>Flavobacteriia</taxon>
        <taxon>Flavobacteriales</taxon>
        <taxon>Flavobacteriaceae</taxon>
        <taxon>Flavobacterium</taxon>
    </lineage>
</organism>
<evidence type="ECO:0008006" key="5">
    <source>
        <dbReference type="Google" id="ProtNLM"/>
    </source>
</evidence>
<reference evidence="3 4" key="1">
    <citation type="submission" date="2016-03" db="EMBL/GenBank/DDBJ databases">
        <title>Draft genome sequence of Flavobacterium fryxellicola DSM 16209.</title>
        <authorList>
            <person name="Shin S.-K."/>
            <person name="Yi H."/>
        </authorList>
    </citation>
    <scope>NUCLEOTIDE SEQUENCE [LARGE SCALE GENOMIC DNA]</scope>
    <source>
        <strain evidence="3 4">DSM 16209</strain>
    </source>
</reference>
<name>A0A167YIB6_9FLAO</name>
<keyword evidence="4" id="KW-1185">Reference proteome</keyword>
<keyword evidence="1" id="KW-0175">Coiled coil</keyword>
<evidence type="ECO:0000313" key="3">
    <source>
        <dbReference type="EMBL" id="OAB29444.1"/>
    </source>
</evidence>
<feature type="coiled-coil region" evidence="1">
    <location>
        <begin position="95"/>
        <end position="151"/>
    </location>
</feature>
<evidence type="ECO:0000256" key="2">
    <source>
        <dbReference type="SAM" id="MobiDB-lite"/>
    </source>
</evidence>
<sequence length="153" mass="17506">MKKTIVNLALTTFIATTVLVGCQDSTKKEAAAQDNVENAREDLDDAKEELSDARRAATEQEWQAFKDSTNATIAQNEIRIAEMKADLKKRGKSIDEAYAKKIEDLEEKNREIKSKVEMYKNDTSSDWESFKDEYNRDMDELGRAFKNLTVDNK</sequence>
<dbReference type="OrthoDB" id="1122839at2"/>
<dbReference type="EMBL" id="LVJE01000008">
    <property type="protein sequence ID" value="OAB29444.1"/>
    <property type="molecule type" value="Genomic_DNA"/>
</dbReference>
<feature type="compositionally biased region" description="Basic and acidic residues" evidence="2">
    <location>
        <begin position="26"/>
        <end position="41"/>
    </location>
</feature>
<proteinExistence type="predicted"/>
<gene>
    <name evidence="3" type="ORF">FBFR_03990</name>
</gene>
<dbReference type="AlphaFoldDB" id="A0A167YIB6"/>
<accession>A0A167YIB6</accession>
<dbReference type="PROSITE" id="PS51257">
    <property type="entry name" value="PROKAR_LIPOPROTEIN"/>
    <property type="match status" value="1"/>
</dbReference>
<dbReference type="RefSeq" id="WP_066077406.1">
    <property type="nucleotide sequence ID" value="NZ_FRDK01000006.1"/>
</dbReference>
<protein>
    <recommendedName>
        <fullName evidence="5">Peptidase M23</fullName>
    </recommendedName>
</protein>
<evidence type="ECO:0000256" key="1">
    <source>
        <dbReference type="SAM" id="Coils"/>
    </source>
</evidence>
<dbReference type="Proteomes" id="UP000077164">
    <property type="component" value="Unassembled WGS sequence"/>
</dbReference>
<dbReference type="STRING" id="249352.SAMN05444395_10662"/>
<evidence type="ECO:0000313" key="4">
    <source>
        <dbReference type="Proteomes" id="UP000077164"/>
    </source>
</evidence>
<comment type="caution">
    <text evidence="3">The sequence shown here is derived from an EMBL/GenBank/DDBJ whole genome shotgun (WGS) entry which is preliminary data.</text>
</comment>
<feature type="region of interest" description="Disordered" evidence="2">
    <location>
        <begin position="26"/>
        <end position="55"/>
    </location>
</feature>